<dbReference type="CDD" id="cd08022">
    <property type="entry name" value="M28_PSMA_like"/>
    <property type="match status" value="1"/>
</dbReference>
<dbReference type="PANTHER" id="PTHR10404:SF75">
    <property type="entry name" value="GLUTAMATE CARBOXYPEPTIDASE AMP1-RELATED"/>
    <property type="match status" value="1"/>
</dbReference>
<accession>A0A0A0LEA0</accession>
<dbReference type="GO" id="GO:0005789">
    <property type="term" value="C:endoplasmic reticulum membrane"/>
    <property type="evidence" value="ECO:0007669"/>
    <property type="project" value="UniProtKB-SubCell"/>
</dbReference>
<dbReference type="FunFam" id="1.20.930.40:FF:000001">
    <property type="entry name" value="N-acetylated-alpha-linked acidic dipeptidase 2"/>
    <property type="match status" value="1"/>
</dbReference>
<evidence type="ECO:0000256" key="4">
    <source>
        <dbReference type="ARBA" id="ARBA00022670"/>
    </source>
</evidence>
<dbReference type="GO" id="GO:0004181">
    <property type="term" value="F:metallocarboxypeptidase activity"/>
    <property type="evidence" value="ECO:0007669"/>
    <property type="project" value="UniProtKB-EC"/>
</dbReference>
<evidence type="ECO:0000256" key="3">
    <source>
        <dbReference type="ARBA" id="ARBA00005634"/>
    </source>
</evidence>
<keyword evidence="4" id="KW-0645">Protease</keyword>
<dbReference type="GO" id="GO:0006508">
    <property type="term" value="P:proteolysis"/>
    <property type="evidence" value="ECO:0007669"/>
    <property type="project" value="UniProtKB-KW"/>
</dbReference>
<keyword evidence="8" id="KW-0862">Zinc</keyword>
<keyword evidence="16" id="KW-0175">Coiled coil</keyword>
<comment type="subcellular location">
    <subcellularLocation>
        <location evidence="2">Endoplasmic reticulum membrane</location>
        <topology evidence="2">Single-pass type II membrane protein</topology>
    </subcellularLocation>
</comment>
<name>A0A0A0LEA0_CUCSA</name>
<evidence type="ECO:0000259" key="18">
    <source>
        <dbReference type="Pfam" id="PF04253"/>
    </source>
</evidence>
<dbReference type="GO" id="GO:0046872">
    <property type="term" value="F:metal ion binding"/>
    <property type="evidence" value="ECO:0007669"/>
    <property type="project" value="UniProtKB-KW"/>
</dbReference>
<dbReference type="InterPro" id="IPR039373">
    <property type="entry name" value="Peptidase_M28B"/>
</dbReference>
<dbReference type="AlphaFoldDB" id="A0A0A0LEA0"/>
<evidence type="ECO:0000256" key="10">
    <source>
        <dbReference type="ARBA" id="ARBA00022989"/>
    </source>
</evidence>
<dbReference type="InterPro" id="IPR036757">
    <property type="entry name" value="TFR-like_dimer_dom_sf"/>
</dbReference>
<comment type="catalytic activity">
    <reaction evidence="14">
        <text>Release of an unsubstituted, C-terminal glutamyl residue, typically from Ac-Asp-Glu or folylpoly-gamma-glutamates.</text>
        <dbReference type="EC" id="3.4.17.21"/>
    </reaction>
</comment>
<dbReference type="GO" id="GO:0010075">
    <property type="term" value="P:regulation of meristem growth"/>
    <property type="evidence" value="ECO:0007669"/>
    <property type="project" value="UniProtKB-ARBA"/>
</dbReference>
<keyword evidence="10 17" id="KW-1133">Transmembrane helix</keyword>
<proteinExistence type="inferred from homology"/>
<dbReference type="SUPFAM" id="SSF52025">
    <property type="entry name" value="PA domain"/>
    <property type="match status" value="1"/>
</dbReference>
<keyword evidence="21" id="KW-1185">Reference proteome</keyword>
<keyword evidence="11" id="KW-0482">Metalloprotease</keyword>
<feature type="domain" description="Peptidase M28" evidence="19">
    <location>
        <begin position="326"/>
        <end position="513"/>
    </location>
</feature>
<dbReference type="STRING" id="3659.A0A0A0LEA0"/>
<dbReference type="Gene3D" id="3.50.30.30">
    <property type="match status" value="1"/>
</dbReference>
<dbReference type="PANTHER" id="PTHR10404">
    <property type="entry name" value="N-ACETYLATED-ALPHA-LINKED ACIDIC DIPEPTIDASE"/>
    <property type="match status" value="1"/>
</dbReference>
<reference evidence="20 21" key="4">
    <citation type="journal article" date="2011" name="BMC Genomics">
        <title>RNA-Seq improves annotation of protein-coding genes in the cucumber genome.</title>
        <authorList>
            <person name="Li Z."/>
            <person name="Zhang Z."/>
            <person name="Yan P."/>
            <person name="Huang S."/>
            <person name="Fei Z."/>
            <person name="Lin K."/>
        </authorList>
    </citation>
    <scope>NUCLEOTIDE SEQUENCE [LARGE SCALE GENOMIC DNA]</scope>
    <source>
        <strain evidence="21">cv. 9930</strain>
    </source>
</reference>
<evidence type="ECO:0000256" key="9">
    <source>
        <dbReference type="ARBA" id="ARBA00022968"/>
    </source>
</evidence>
<dbReference type="MEROPS" id="M28.007"/>
<evidence type="ECO:0000256" key="12">
    <source>
        <dbReference type="ARBA" id="ARBA00023136"/>
    </source>
</evidence>
<dbReference type="EMBL" id="CM002924">
    <property type="protein sequence ID" value="KGN59254.1"/>
    <property type="molecule type" value="Genomic_DNA"/>
</dbReference>
<evidence type="ECO:0000256" key="17">
    <source>
        <dbReference type="SAM" id="Phobius"/>
    </source>
</evidence>
<reference evidence="20 21" key="2">
    <citation type="journal article" date="2009" name="PLoS ONE">
        <title>An integrated genetic and cytogenetic map of the cucumber genome.</title>
        <authorList>
            <person name="Ren Y."/>
            <person name="Zhang Z."/>
            <person name="Liu J."/>
            <person name="Staub J.E."/>
            <person name="Han Y."/>
            <person name="Cheng Z."/>
            <person name="Li X."/>
            <person name="Lu J."/>
            <person name="Miao H."/>
            <person name="Kang H."/>
            <person name="Xie B."/>
            <person name="Gu X."/>
            <person name="Wang X."/>
            <person name="Du Y."/>
            <person name="Jin W."/>
            <person name="Huang S."/>
        </authorList>
    </citation>
    <scope>NUCLEOTIDE SEQUENCE [LARGE SCALE GENOMIC DNA]</scope>
    <source>
        <strain evidence="21">cv. 9930</strain>
    </source>
</reference>
<dbReference type="Proteomes" id="UP000029981">
    <property type="component" value="Chromosome 3"/>
</dbReference>
<dbReference type="OrthoDB" id="5841748at2759"/>
<dbReference type="eggNOG" id="KOG2195">
    <property type="taxonomic scope" value="Eukaryota"/>
</dbReference>
<dbReference type="Pfam" id="PF04253">
    <property type="entry name" value="TFR_dimer"/>
    <property type="match status" value="1"/>
</dbReference>
<keyword evidence="5 17" id="KW-0812">Transmembrane</keyword>
<dbReference type="InterPro" id="IPR046450">
    <property type="entry name" value="PA_dom_sf"/>
</dbReference>
<evidence type="ECO:0000256" key="6">
    <source>
        <dbReference type="ARBA" id="ARBA00022723"/>
    </source>
</evidence>
<keyword evidence="6" id="KW-0479">Metal-binding</keyword>
<keyword evidence="9" id="KW-0735">Signal-anchor</keyword>
<dbReference type="Gramene" id="KGN59254">
    <property type="protein sequence ID" value="KGN59254"/>
    <property type="gene ID" value="Csa_3G790960"/>
</dbReference>
<feature type="transmembrane region" description="Helical" evidence="17">
    <location>
        <begin position="20"/>
        <end position="39"/>
    </location>
</feature>
<dbReference type="SMR" id="A0A0A0LEA0"/>
<dbReference type="SUPFAM" id="SSF53187">
    <property type="entry name" value="Zn-dependent exopeptidases"/>
    <property type="match status" value="1"/>
</dbReference>
<dbReference type="Gene3D" id="1.20.930.40">
    <property type="entry name" value="Transferrin receptor-like, dimerisation domain"/>
    <property type="match status" value="1"/>
</dbReference>
<evidence type="ECO:0000256" key="16">
    <source>
        <dbReference type="SAM" id="Coils"/>
    </source>
</evidence>
<evidence type="ECO:0000256" key="7">
    <source>
        <dbReference type="ARBA" id="ARBA00022801"/>
    </source>
</evidence>
<reference evidence="20 21" key="3">
    <citation type="journal article" date="2010" name="BMC Genomics">
        <title>Transcriptome sequencing and comparative analysis of cucumber flowers with different sex types.</title>
        <authorList>
            <person name="Guo S."/>
            <person name="Zheng Y."/>
            <person name="Joung J.G."/>
            <person name="Liu S."/>
            <person name="Zhang Z."/>
            <person name="Crasta O.R."/>
            <person name="Sobral B.W."/>
            <person name="Xu Y."/>
            <person name="Huang S."/>
            <person name="Fei Z."/>
        </authorList>
    </citation>
    <scope>NUCLEOTIDE SEQUENCE [LARGE SCALE GENOMIC DNA]</scope>
    <source>
        <strain evidence="21">cv. 9930</strain>
    </source>
</reference>
<dbReference type="FunFam" id="3.40.630.10:FF:000164">
    <property type="entry name" value="Os01g0740650 protein"/>
    <property type="match status" value="1"/>
</dbReference>
<gene>
    <name evidence="20" type="ORF">Csa_3G790960</name>
</gene>
<evidence type="ECO:0000256" key="8">
    <source>
        <dbReference type="ARBA" id="ARBA00022833"/>
    </source>
</evidence>
<feature type="coiled-coil region" evidence="16">
    <location>
        <begin position="574"/>
        <end position="604"/>
    </location>
</feature>
<dbReference type="KEGG" id="csv:101221361"/>
<dbReference type="EC" id="3.4.17.21" evidence="15"/>
<evidence type="ECO:0000256" key="15">
    <source>
        <dbReference type="ARBA" id="ARBA00066561"/>
    </source>
</evidence>
<keyword evidence="13" id="KW-0325">Glycoprotein</keyword>
<feature type="domain" description="Transferrin receptor-like dimerisation" evidence="18">
    <location>
        <begin position="572"/>
        <end position="697"/>
    </location>
</feature>
<dbReference type="Pfam" id="PF04389">
    <property type="entry name" value="Peptidase_M28"/>
    <property type="match status" value="1"/>
</dbReference>
<dbReference type="InterPro" id="IPR007484">
    <property type="entry name" value="Peptidase_M28"/>
</dbReference>
<evidence type="ECO:0000256" key="13">
    <source>
        <dbReference type="ARBA" id="ARBA00023180"/>
    </source>
</evidence>
<evidence type="ECO:0000259" key="19">
    <source>
        <dbReference type="Pfam" id="PF04389"/>
    </source>
</evidence>
<reference evidence="20 21" key="1">
    <citation type="journal article" date="2009" name="Nat. Genet.">
        <title>The genome of the cucumber, Cucumis sativus L.</title>
        <authorList>
            <person name="Huang S."/>
            <person name="Li R."/>
            <person name="Zhang Z."/>
            <person name="Li L."/>
            <person name="Gu X."/>
            <person name="Fan W."/>
            <person name="Lucas W.J."/>
            <person name="Wang X."/>
            <person name="Xie B."/>
            <person name="Ni P."/>
            <person name="Ren Y."/>
            <person name="Zhu H."/>
            <person name="Li J."/>
            <person name="Lin K."/>
            <person name="Jin W."/>
            <person name="Fei Z."/>
            <person name="Li G."/>
            <person name="Staub J."/>
            <person name="Kilian A."/>
            <person name="van der Vossen E.A."/>
            <person name="Wu Y."/>
            <person name="Guo J."/>
            <person name="He J."/>
            <person name="Jia Z."/>
            <person name="Ren Y."/>
            <person name="Tian G."/>
            <person name="Lu Y."/>
            <person name="Ruan J."/>
            <person name="Qian W."/>
            <person name="Wang M."/>
            <person name="Huang Q."/>
            <person name="Li B."/>
            <person name="Xuan Z."/>
            <person name="Cao J."/>
            <person name="Asan"/>
            <person name="Wu Z."/>
            <person name="Zhang J."/>
            <person name="Cai Q."/>
            <person name="Bai Y."/>
            <person name="Zhao B."/>
            <person name="Han Y."/>
            <person name="Li Y."/>
            <person name="Li X."/>
            <person name="Wang S."/>
            <person name="Shi Q."/>
            <person name="Liu S."/>
            <person name="Cho W.K."/>
            <person name="Kim J.Y."/>
            <person name="Xu Y."/>
            <person name="Heller-Uszynska K."/>
            <person name="Miao H."/>
            <person name="Cheng Z."/>
            <person name="Zhang S."/>
            <person name="Wu J."/>
            <person name="Yang Y."/>
            <person name="Kang H."/>
            <person name="Li M."/>
            <person name="Liang H."/>
            <person name="Ren X."/>
            <person name="Shi Z."/>
            <person name="Wen M."/>
            <person name="Jian M."/>
            <person name="Yang H."/>
            <person name="Zhang G."/>
            <person name="Yang Z."/>
            <person name="Chen R."/>
            <person name="Liu S."/>
            <person name="Li J."/>
            <person name="Ma L."/>
            <person name="Liu H."/>
            <person name="Zhou Y."/>
            <person name="Zhao J."/>
            <person name="Fang X."/>
            <person name="Li G."/>
            <person name="Fang L."/>
            <person name="Li Y."/>
            <person name="Liu D."/>
            <person name="Zheng H."/>
            <person name="Zhang Y."/>
            <person name="Qin N."/>
            <person name="Li Z."/>
            <person name="Yang G."/>
            <person name="Yang S."/>
            <person name="Bolund L."/>
            <person name="Kristiansen K."/>
            <person name="Zheng H."/>
            <person name="Li S."/>
            <person name="Zhang X."/>
            <person name="Yang H."/>
            <person name="Wang J."/>
            <person name="Sun R."/>
            <person name="Zhang B."/>
            <person name="Jiang S."/>
            <person name="Wang J."/>
            <person name="Du Y."/>
            <person name="Li S."/>
        </authorList>
    </citation>
    <scope>NUCLEOTIDE SEQUENCE [LARGE SCALE GENOMIC DNA]</scope>
    <source>
        <strain evidence="21">cv. 9930</strain>
    </source>
</reference>
<evidence type="ECO:0000256" key="11">
    <source>
        <dbReference type="ARBA" id="ARBA00023049"/>
    </source>
</evidence>
<dbReference type="InterPro" id="IPR007365">
    <property type="entry name" value="TFR-like_dimer_dom"/>
</dbReference>
<evidence type="ECO:0000256" key="1">
    <source>
        <dbReference type="ARBA" id="ARBA00001947"/>
    </source>
</evidence>
<organism evidence="20 21">
    <name type="scientific">Cucumis sativus</name>
    <name type="common">Cucumber</name>
    <dbReference type="NCBI Taxonomy" id="3659"/>
    <lineage>
        <taxon>Eukaryota</taxon>
        <taxon>Viridiplantae</taxon>
        <taxon>Streptophyta</taxon>
        <taxon>Embryophyta</taxon>
        <taxon>Tracheophyta</taxon>
        <taxon>Spermatophyta</taxon>
        <taxon>Magnoliopsida</taxon>
        <taxon>eudicotyledons</taxon>
        <taxon>Gunneridae</taxon>
        <taxon>Pentapetalae</taxon>
        <taxon>rosids</taxon>
        <taxon>fabids</taxon>
        <taxon>Cucurbitales</taxon>
        <taxon>Cucurbitaceae</taxon>
        <taxon>Benincaseae</taxon>
        <taxon>Cucumis</taxon>
    </lineage>
</organism>
<evidence type="ECO:0000256" key="14">
    <source>
        <dbReference type="ARBA" id="ARBA00052003"/>
    </source>
</evidence>
<sequence>MVQSPLKQLATICTSRPAPLPTFFFVIIICVLGFYTFHFSTSSSFSVTSSPRNSVRFQQLLLSSGSNYTVASYLRSLTLHPHLAGTEPSSETVRYVESHFRDLGLETHSIQYDALLSYPKSTSLSVLLSNGTVVYIPLSENVEGVVQPYHAYSPSGTAYGPAVFVNYGRDEDYRELAKMGVTVVGCIAVARKGEFPRGVVVAKAEANGAKGVLLYVEGDGFRQGFERGTVMRGIGDPLSPGWAAVDGAERLNLNDSEVLKRFPKIPSMPLSAESAEIILSSLDTASVPPEWRDKKANLGSAAVGPGGPIFINFTYQGERKVATIRNVIAVIKGLEEPDRFVLMGNHRDAWSFGAVDPNSGTAALLDIARRFSLLRRLGWNPRRTILLCSWDAEEFGMIGSTEWVEQNIVNLGTKAVAYLNVDCAVQGPGFFAGATPQLDDLLHDVTAQVQDPDVKGATVHDTWTAENGIGNIERLGAVNSDFAAFVQHAGVPSVDVYYGRDFPVYHTAFDTYDWMANYGDPLFHRHVTVGSIWGLLALRLSDDLILPFSYISYANQLQAYKDTLNHLLDGSVSLHSLSSSIEELKFAAQEIENEAKRLREQEASSDVALFQKRALNDRLMLAERGFLDVDGLRGHPWFKHLVYGPLSNYESALVYFPGIADAVSESKVINKRELEELIQHEIWRVARAIRRAAAALKGELS</sequence>
<dbReference type="Gene3D" id="3.40.630.10">
    <property type="entry name" value="Zn peptidases"/>
    <property type="match status" value="1"/>
</dbReference>
<protein>
    <recommendedName>
        <fullName evidence="15">glutamate carboxypeptidase II</fullName>
        <ecNumber evidence="15">3.4.17.21</ecNumber>
    </recommendedName>
</protein>
<dbReference type="GO" id="GO:0004180">
    <property type="term" value="F:carboxypeptidase activity"/>
    <property type="evidence" value="ECO:0000318"/>
    <property type="project" value="GO_Central"/>
</dbReference>
<keyword evidence="12 17" id="KW-0472">Membrane</keyword>
<dbReference type="SUPFAM" id="SSF47672">
    <property type="entry name" value="Transferrin receptor-like dimerisation domain"/>
    <property type="match status" value="1"/>
</dbReference>
<evidence type="ECO:0000313" key="20">
    <source>
        <dbReference type="EMBL" id="KGN59254.1"/>
    </source>
</evidence>
<comment type="cofactor">
    <cofactor evidence="1">
        <name>Zn(2+)</name>
        <dbReference type="ChEBI" id="CHEBI:29105"/>
    </cofactor>
</comment>
<dbReference type="OMA" id="YPRKDGR"/>
<evidence type="ECO:0000313" key="21">
    <source>
        <dbReference type="Proteomes" id="UP000029981"/>
    </source>
</evidence>
<keyword evidence="7" id="KW-0378">Hydrolase</keyword>
<evidence type="ECO:0000256" key="5">
    <source>
        <dbReference type="ARBA" id="ARBA00022692"/>
    </source>
</evidence>
<comment type="similarity">
    <text evidence="3">Belongs to the peptidase M28 family. M28B subfamily.</text>
</comment>
<evidence type="ECO:0000256" key="2">
    <source>
        <dbReference type="ARBA" id="ARBA00004648"/>
    </source>
</evidence>